<dbReference type="GO" id="GO:0005886">
    <property type="term" value="C:plasma membrane"/>
    <property type="evidence" value="ECO:0007669"/>
    <property type="project" value="UniProtKB-SubCell"/>
</dbReference>
<dbReference type="EMBL" id="WBJZ01000003">
    <property type="protein sequence ID" value="KAB1660299.1"/>
    <property type="molecule type" value="Genomic_DNA"/>
</dbReference>
<keyword evidence="9" id="KW-1185">Reference proteome</keyword>
<dbReference type="PANTHER" id="PTHR35007">
    <property type="entry name" value="INTEGRAL MEMBRANE PROTEIN-RELATED"/>
    <property type="match status" value="1"/>
</dbReference>
<evidence type="ECO:0000256" key="4">
    <source>
        <dbReference type="ARBA" id="ARBA00022989"/>
    </source>
</evidence>
<organism evidence="8 9">
    <name type="scientific">Pseudoclavibacter chungangensis</name>
    <dbReference type="NCBI Taxonomy" id="587635"/>
    <lineage>
        <taxon>Bacteria</taxon>
        <taxon>Bacillati</taxon>
        <taxon>Actinomycetota</taxon>
        <taxon>Actinomycetes</taxon>
        <taxon>Micrococcales</taxon>
        <taxon>Microbacteriaceae</taxon>
        <taxon>Pseudoclavibacter</taxon>
    </lineage>
</organism>
<keyword evidence="4 6" id="KW-1133">Transmembrane helix</keyword>
<evidence type="ECO:0000259" key="7">
    <source>
        <dbReference type="Pfam" id="PF00482"/>
    </source>
</evidence>
<evidence type="ECO:0000256" key="1">
    <source>
        <dbReference type="ARBA" id="ARBA00004651"/>
    </source>
</evidence>
<name>A0A7J5C077_9MICO</name>
<comment type="caution">
    <text evidence="8">The sequence shown here is derived from an EMBL/GenBank/DDBJ whole genome shotgun (WGS) entry which is preliminary data.</text>
</comment>
<evidence type="ECO:0000256" key="6">
    <source>
        <dbReference type="SAM" id="Phobius"/>
    </source>
</evidence>
<protein>
    <submittedName>
        <fullName evidence="8">Pilus assembly protein TadB</fullName>
    </submittedName>
</protein>
<evidence type="ECO:0000256" key="5">
    <source>
        <dbReference type="ARBA" id="ARBA00023136"/>
    </source>
</evidence>
<proteinExistence type="predicted"/>
<reference evidence="8 9" key="1">
    <citation type="submission" date="2019-09" db="EMBL/GenBank/DDBJ databases">
        <title>Phylogeny of genus Pseudoclavibacter and closely related genus.</title>
        <authorList>
            <person name="Li Y."/>
        </authorList>
    </citation>
    <scope>NUCLEOTIDE SEQUENCE [LARGE SCALE GENOMIC DNA]</scope>
    <source>
        <strain evidence="8 9">DSM 23821</strain>
    </source>
</reference>
<dbReference type="OrthoDB" id="5243396at2"/>
<evidence type="ECO:0000256" key="2">
    <source>
        <dbReference type="ARBA" id="ARBA00022475"/>
    </source>
</evidence>
<evidence type="ECO:0000256" key="3">
    <source>
        <dbReference type="ARBA" id="ARBA00022692"/>
    </source>
</evidence>
<comment type="subcellular location">
    <subcellularLocation>
        <location evidence="1">Cell membrane</location>
        <topology evidence="1">Multi-pass membrane protein</topology>
    </subcellularLocation>
</comment>
<feature type="transmembrane region" description="Helical" evidence="6">
    <location>
        <begin position="223"/>
        <end position="243"/>
    </location>
</feature>
<accession>A0A7J5C077</accession>
<sequence>MSALIGMLVTVAVLGVVVAVVGFLPVSEGRAARPPSGFARWVNHRRAILTRRQWRWAAVGLVLGVVGWMLTGWVVLVFAAPIVALGLPYVLSSGENRVQLDRLDALESWTRNLSGLTQTGASLEHVLIASLSSAPEPIRPEVNTLVARLNARWRTRDALEQFAADLSDPTADLVVVHLLLNESQRGPGLTAALDDLAQIIFEEVRVRRQVETDRAKPRQNMRIITVATLGLLACLPLLSTFMAPYRTPFGQVLLAAWLVLYALILLWLKRMTVTKPSPRLLDGAWTQADGSTT</sequence>
<dbReference type="InterPro" id="IPR018076">
    <property type="entry name" value="T2SS_GspF_dom"/>
</dbReference>
<feature type="transmembrane region" description="Helical" evidence="6">
    <location>
        <begin position="249"/>
        <end position="268"/>
    </location>
</feature>
<dbReference type="Pfam" id="PF00482">
    <property type="entry name" value="T2SSF"/>
    <property type="match status" value="1"/>
</dbReference>
<evidence type="ECO:0000313" key="9">
    <source>
        <dbReference type="Proteomes" id="UP000467240"/>
    </source>
</evidence>
<keyword evidence="3 6" id="KW-0812">Transmembrane</keyword>
<dbReference type="Proteomes" id="UP000467240">
    <property type="component" value="Unassembled WGS sequence"/>
</dbReference>
<keyword evidence="5 6" id="KW-0472">Membrane</keyword>
<dbReference type="RefSeq" id="WP_158039399.1">
    <property type="nucleotide sequence ID" value="NZ_JACCFV010000001.1"/>
</dbReference>
<feature type="transmembrane region" description="Helical" evidence="6">
    <location>
        <begin position="56"/>
        <end position="87"/>
    </location>
</feature>
<evidence type="ECO:0000313" key="8">
    <source>
        <dbReference type="EMBL" id="KAB1660299.1"/>
    </source>
</evidence>
<dbReference type="AlphaFoldDB" id="A0A7J5C077"/>
<keyword evidence="2" id="KW-1003">Cell membrane</keyword>
<dbReference type="PANTHER" id="PTHR35007:SF3">
    <property type="entry name" value="POSSIBLE CONSERVED ALANINE RICH MEMBRANE PROTEIN"/>
    <property type="match status" value="1"/>
</dbReference>
<gene>
    <name evidence="8" type="ORF">F8O01_02930</name>
</gene>
<feature type="domain" description="Type II secretion system protein GspF" evidence="7">
    <location>
        <begin position="109"/>
        <end position="233"/>
    </location>
</feature>